<keyword evidence="5 7" id="KW-1133">Transmembrane helix</keyword>
<keyword evidence="4 7" id="KW-0812">Transmembrane</keyword>
<dbReference type="Proteomes" id="UP000058636">
    <property type="component" value="Unassembled WGS sequence"/>
</dbReference>
<keyword evidence="3" id="KW-1003">Cell membrane</keyword>
<evidence type="ECO:0000256" key="5">
    <source>
        <dbReference type="ARBA" id="ARBA00022989"/>
    </source>
</evidence>
<reference evidence="9 10" key="1">
    <citation type="journal article" date="2015" name="MBio">
        <title>Genome-Resolved Metagenomic Analysis Reveals Roles for Candidate Phyla and Other Microbial Community Members in Biogeochemical Transformations in Oil Reservoirs.</title>
        <authorList>
            <person name="Hu P."/>
            <person name="Tom L."/>
            <person name="Singh A."/>
            <person name="Thomas B.C."/>
            <person name="Baker B.J."/>
            <person name="Piceno Y.M."/>
            <person name="Andersen G.L."/>
            <person name="Banfield J.F."/>
        </authorList>
    </citation>
    <scope>NUCLEOTIDE SEQUENCE [LARGE SCALE GENOMIC DNA]</scope>
    <source>
        <strain evidence="9">46_26</strain>
    </source>
</reference>
<dbReference type="InterPro" id="IPR035906">
    <property type="entry name" value="MetI-like_sf"/>
</dbReference>
<evidence type="ECO:0000259" key="8">
    <source>
        <dbReference type="PROSITE" id="PS50928"/>
    </source>
</evidence>
<feature type="transmembrane region" description="Helical" evidence="7">
    <location>
        <begin position="107"/>
        <end position="126"/>
    </location>
</feature>
<dbReference type="PROSITE" id="PS50928">
    <property type="entry name" value="ABC_TM1"/>
    <property type="match status" value="1"/>
</dbReference>
<feature type="transmembrane region" description="Helical" evidence="7">
    <location>
        <begin position="74"/>
        <end position="95"/>
    </location>
</feature>
<evidence type="ECO:0000313" key="9">
    <source>
        <dbReference type="EMBL" id="KUK22658.1"/>
    </source>
</evidence>
<dbReference type="Pfam" id="PF00528">
    <property type="entry name" value="BPD_transp_1"/>
    <property type="match status" value="1"/>
</dbReference>
<dbReference type="AlphaFoldDB" id="A0A117L2V2"/>
<dbReference type="SUPFAM" id="SSF161098">
    <property type="entry name" value="MetI-like"/>
    <property type="match status" value="1"/>
</dbReference>
<feature type="transmembrane region" description="Helical" evidence="7">
    <location>
        <begin position="262"/>
        <end position="283"/>
    </location>
</feature>
<dbReference type="GO" id="GO:0005886">
    <property type="term" value="C:plasma membrane"/>
    <property type="evidence" value="ECO:0007669"/>
    <property type="project" value="UniProtKB-SubCell"/>
</dbReference>
<dbReference type="Gene3D" id="1.10.3720.10">
    <property type="entry name" value="MetI-like"/>
    <property type="match status" value="1"/>
</dbReference>
<evidence type="ECO:0000256" key="4">
    <source>
        <dbReference type="ARBA" id="ARBA00022692"/>
    </source>
</evidence>
<dbReference type="PANTHER" id="PTHR43005:SF1">
    <property type="entry name" value="SPERMIDINE_PUTRESCINE TRANSPORT SYSTEM PERMEASE PROTEIN"/>
    <property type="match status" value="1"/>
</dbReference>
<comment type="similarity">
    <text evidence="7">Belongs to the binding-protein-dependent transport system permease family.</text>
</comment>
<dbReference type="CDD" id="cd06261">
    <property type="entry name" value="TM_PBP2"/>
    <property type="match status" value="1"/>
</dbReference>
<evidence type="ECO:0000256" key="1">
    <source>
        <dbReference type="ARBA" id="ARBA00004651"/>
    </source>
</evidence>
<evidence type="ECO:0000256" key="2">
    <source>
        <dbReference type="ARBA" id="ARBA00022448"/>
    </source>
</evidence>
<sequence>MKIKRKKALFVFLLPSVLFVVAFGVYPTIYSLLLSFKDVNLITYIRGTAKYIGFSNYLEVLKDPLFWGAFKNTLVFTGLSLFFQMTIGFGIALLFNYEFPLKGFLQALIMVPWVMPIMVSGTYFRWTFGDSGFLNNLLISLGWIKEPIRWITSEKLAVYSITFANIWLGIPFNYLLLYTGLQEIPEELYESAEIDGAKGWQKVLYITLPCLKPVILTTLVLGCIFTMKVFDLVWIITKGGPGGASHLFTTLSYSLAFDRFQFGKSSAVIILMLLIVIALVFALNKVKIEEG</sequence>
<feature type="transmembrane region" description="Helical" evidence="7">
    <location>
        <begin position="214"/>
        <end position="236"/>
    </location>
</feature>
<proteinExistence type="inferred from homology"/>
<dbReference type="EMBL" id="LGFG01000114">
    <property type="protein sequence ID" value="KUK22658.1"/>
    <property type="molecule type" value="Genomic_DNA"/>
</dbReference>
<feature type="domain" description="ABC transmembrane type-1" evidence="8">
    <location>
        <begin position="70"/>
        <end position="281"/>
    </location>
</feature>
<evidence type="ECO:0000256" key="3">
    <source>
        <dbReference type="ARBA" id="ARBA00022475"/>
    </source>
</evidence>
<name>A0A117L2V2_9THEM</name>
<comment type="subcellular location">
    <subcellularLocation>
        <location evidence="1 7">Cell membrane</location>
        <topology evidence="1 7">Multi-pass membrane protein</topology>
    </subcellularLocation>
</comment>
<accession>A0A117L2V2</accession>
<evidence type="ECO:0000256" key="7">
    <source>
        <dbReference type="RuleBase" id="RU363032"/>
    </source>
</evidence>
<evidence type="ECO:0000256" key="6">
    <source>
        <dbReference type="ARBA" id="ARBA00023136"/>
    </source>
</evidence>
<dbReference type="InterPro" id="IPR000515">
    <property type="entry name" value="MetI-like"/>
</dbReference>
<gene>
    <name evidence="9" type="ORF">XD57_1241</name>
</gene>
<protein>
    <recommendedName>
        <fullName evidence="8">ABC transmembrane type-1 domain-containing protein</fullName>
    </recommendedName>
</protein>
<comment type="caution">
    <text evidence="9">The sequence shown here is derived from an EMBL/GenBank/DDBJ whole genome shotgun (WGS) entry which is preliminary data.</text>
</comment>
<dbReference type="GO" id="GO:0055085">
    <property type="term" value="P:transmembrane transport"/>
    <property type="evidence" value="ECO:0007669"/>
    <property type="project" value="InterPro"/>
</dbReference>
<keyword evidence="2 7" id="KW-0813">Transport</keyword>
<dbReference type="PANTHER" id="PTHR43005">
    <property type="entry name" value="BLR7065 PROTEIN"/>
    <property type="match status" value="1"/>
</dbReference>
<keyword evidence="6 7" id="KW-0472">Membrane</keyword>
<evidence type="ECO:0000313" key="10">
    <source>
        <dbReference type="Proteomes" id="UP000058636"/>
    </source>
</evidence>
<feature type="transmembrane region" description="Helical" evidence="7">
    <location>
        <begin position="156"/>
        <end position="177"/>
    </location>
</feature>
<dbReference type="PATRIC" id="fig|93930.3.peg.253"/>
<organism evidence="9 10">
    <name type="scientific">Thermotoga petrophila</name>
    <dbReference type="NCBI Taxonomy" id="93929"/>
    <lineage>
        <taxon>Bacteria</taxon>
        <taxon>Thermotogati</taxon>
        <taxon>Thermotogota</taxon>
        <taxon>Thermotogae</taxon>
        <taxon>Thermotogales</taxon>
        <taxon>Thermotogaceae</taxon>
        <taxon>Thermotoga</taxon>
    </lineage>
</organism>